<feature type="chain" id="PRO_5003073239" evidence="1">
    <location>
        <begin position="30"/>
        <end position="162"/>
    </location>
</feature>
<dbReference type="Proteomes" id="UP000000933">
    <property type="component" value="Chromosome"/>
</dbReference>
<protein>
    <submittedName>
        <fullName evidence="2">Uncharacterized protein</fullName>
    </submittedName>
</protein>
<dbReference type="KEGG" id="srm:SRM_02879"/>
<reference evidence="2 3" key="1">
    <citation type="journal article" date="2010" name="ISME J.">
        <title>Fine-scale evolution: genomic, phenotypic and ecological differentiation in two coexisting Salinibacter ruber strains.</title>
        <authorList>
            <person name="Pena A."/>
            <person name="Teeling H."/>
            <person name="Huerta-Cepas J."/>
            <person name="Santos F."/>
            <person name="Yarza P."/>
            <person name="Brito-Echeverria J."/>
            <person name="Lucio M."/>
            <person name="Schmitt-Kopplin P."/>
            <person name="Meseguer I."/>
            <person name="Schenowitz C."/>
            <person name="Dossat C."/>
            <person name="Barbe V."/>
            <person name="Dopazo J."/>
            <person name="Rossello-Mora R."/>
            <person name="Schuler M."/>
            <person name="Glockner F.O."/>
            <person name="Amann R."/>
            <person name="Gabaldon T."/>
            <person name="Anton J."/>
        </authorList>
    </citation>
    <scope>NUCLEOTIDE SEQUENCE [LARGE SCALE GENOMIC DNA]</scope>
    <source>
        <strain evidence="2 3">M8</strain>
    </source>
</reference>
<dbReference type="AlphaFoldDB" id="D5HCP5"/>
<gene>
    <name evidence="2" type="ordered locus">SRM_02879</name>
</gene>
<evidence type="ECO:0000313" key="3">
    <source>
        <dbReference type="Proteomes" id="UP000000933"/>
    </source>
</evidence>
<organism evidence="2 3">
    <name type="scientific">Salinibacter ruber (strain M8)</name>
    <dbReference type="NCBI Taxonomy" id="761659"/>
    <lineage>
        <taxon>Bacteria</taxon>
        <taxon>Pseudomonadati</taxon>
        <taxon>Rhodothermota</taxon>
        <taxon>Rhodothermia</taxon>
        <taxon>Rhodothermales</taxon>
        <taxon>Salinibacteraceae</taxon>
        <taxon>Salinibacter</taxon>
    </lineage>
</organism>
<sequence>MTTGSARICWARWAVWKTDFLLIPSFAMADADPDTSASSSGRAAPGDARPDWAGFWRVRRWDGAAPAVPTYYAATPHTWDVVKHGTGPEPHVASHPILGVDGDTIVLKDEGAADEDAERWHVEVDGDTLRVTARTGPHAGAVGVAARMATDPREIEGDASEG</sequence>
<reference evidence="3" key="2">
    <citation type="submission" date="2010-04" db="EMBL/GenBank/DDBJ databases">
        <title>Genome sequence of Salinibacter ruber M8.</title>
        <authorList>
            <consortium name="Genoscope"/>
        </authorList>
    </citation>
    <scope>NUCLEOTIDE SEQUENCE [LARGE SCALE GENOMIC DNA]</scope>
    <source>
        <strain evidence="3">M8</strain>
    </source>
</reference>
<proteinExistence type="predicted"/>
<dbReference type="HOGENOM" id="CLU_1634209_0_0_10"/>
<keyword evidence="1" id="KW-0732">Signal</keyword>
<feature type="signal peptide" evidence="1">
    <location>
        <begin position="1"/>
        <end position="29"/>
    </location>
</feature>
<name>D5HCP5_SALRM</name>
<dbReference type="EMBL" id="FP565814">
    <property type="protein sequence ID" value="CBH25800.1"/>
    <property type="molecule type" value="Genomic_DNA"/>
</dbReference>
<evidence type="ECO:0000313" key="2">
    <source>
        <dbReference type="EMBL" id="CBH25800.1"/>
    </source>
</evidence>
<evidence type="ECO:0000256" key="1">
    <source>
        <dbReference type="SAM" id="SignalP"/>
    </source>
</evidence>
<accession>D5HCP5</accession>